<protein>
    <submittedName>
        <fullName evidence="1">DUF2332 family protein</fullName>
    </submittedName>
</protein>
<dbReference type="Proteomes" id="UP001203945">
    <property type="component" value="Unassembled WGS sequence"/>
</dbReference>
<dbReference type="PIRSF" id="PIRSF012608">
    <property type="entry name" value="UCP012608"/>
    <property type="match status" value="1"/>
</dbReference>
<dbReference type="EMBL" id="JAKZEU010000003">
    <property type="protein sequence ID" value="MCQ0970757.1"/>
    <property type="molecule type" value="Genomic_DNA"/>
</dbReference>
<comment type="caution">
    <text evidence="1">The sequence shown here is derived from an EMBL/GenBank/DDBJ whole genome shotgun (WGS) entry which is preliminary data.</text>
</comment>
<dbReference type="InterPro" id="IPR011200">
    <property type="entry name" value="UCP012608"/>
</dbReference>
<evidence type="ECO:0000313" key="2">
    <source>
        <dbReference type="Proteomes" id="UP001203945"/>
    </source>
</evidence>
<evidence type="ECO:0000313" key="1">
    <source>
        <dbReference type="EMBL" id="MCQ0970757.1"/>
    </source>
</evidence>
<dbReference type="Pfam" id="PF10094">
    <property type="entry name" value="DUF2332"/>
    <property type="match status" value="1"/>
</dbReference>
<reference evidence="1 2" key="1">
    <citation type="submission" date="2022-03" db="EMBL/GenBank/DDBJ databases">
        <authorList>
            <person name="He Y."/>
        </authorList>
    </citation>
    <scope>NUCLEOTIDE SEQUENCE [LARGE SCALE GENOMIC DNA]</scope>
    <source>
        <strain evidence="1 2">TK19116</strain>
    </source>
</reference>
<name>A0ABT1MR37_9RHOB</name>
<proteinExistence type="predicted"/>
<accession>A0ABT1MR37</accession>
<dbReference type="RefSeq" id="WP_255329767.1">
    <property type="nucleotide sequence ID" value="NZ_JAKZEU010000003.1"/>
</dbReference>
<keyword evidence="2" id="KW-1185">Reference proteome</keyword>
<gene>
    <name evidence="1" type="ORF">MLD63_10005</name>
</gene>
<sequence length="337" mass="36647">MKPREAFADQARSCCELGSPLTARICERLGAALSPEQGEVARRILNWPGDASSRGDSVPLRLAGALHGLVLDGSATALADAYTKGDPDTKLLVQTICDHEAQILDWLDHPPQTNEVARSAAIIAAARFAVSHRSLPIEALELGASAGLNLNFARCTLLQDGAVSLRPDWRGDLPHGMFTVTDARGVDLNPLDPQRDALRLLAYCWADQADRLARLRAALQIARVHSPEVDRGDAADWLEAQLASPAPGRLRFVYHTVAWQYFPPKVQARCEAALNDAGRRAGPTAPLAHFAMEADGGRGASLHLRLWDGQLRIWSLGRADFHGRWIEWHPVAESPSA</sequence>
<organism evidence="1 2">
    <name type="scientific">Paracoccus albicereus</name>
    <dbReference type="NCBI Taxonomy" id="2922394"/>
    <lineage>
        <taxon>Bacteria</taxon>
        <taxon>Pseudomonadati</taxon>
        <taxon>Pseudomonadota</taxon>
        <taxon>Alphaproteobacteria</taxon>
        <taxon>Rhodobacterales</taxon>
        <taxon>Paracoccaceae</taxon>
        <taxon>Paracoccus</taxon>
    </lineage>
</organism>